<evidence type="ECO:0008006" key="3">
    <source>
        <dbReference type="Google" id="ProtNLM"/>
    </source>
</evidence>
<dbReference type="Proteomes" id="UP001319827">
    <property type="component" value="Chromosome"/>
</dbReference>
<name>A0ABM8HTM2_9BACT</name>
<protein>
    <recommendedName>
        <fullName evidence="3">Addiction module protein</fullName>
    </recommendedName>
</protein>
<dbReference type="EMBL" id="AP024355">
    <property type="protein sequence ID" value="BCR05268.1"/>
    <property type="molecule type" value="Genomic_DNA"/>
</dbReference>
<evidence type="ECO:0000313" key="1">
    <source>
        <dbReference type="EMBL" id="BCR05268.1"/>
    </source>
</evidence>
<keyword evidence="2" id="KW-1185">Reference proteome</keyword>
<reference evidence="1 2" key="1">
    <citation type="journal article" date="2016" name="C (Basel)">
        <title>Selective Growth of and Electricity Production by Marine Exoelectrogenic Bacteria in Self-Aggregated Hydrogel of Microbially Reduced Graphene Oxide.</title>
        <authorList>
            <person name="Yoshida N."/>
            <person name="Goto Y."/>
            <person name="Miyata Y."/>
        </authorList>
    </citation>
    <scope>NUCLEOTIDE SEQUENCE [LARGE SCALE GENOMIC DNA]</scope>
    <source>
        <strain evidence="1 2">NIT-T3</strain>
    </source>
</reference>
<organism evidence="1 2">
    <name type="scientific">Desulfuromonas versatilis</name>
    <dbReference type="NCBI Taxonomy" id="2802975"/>
    <lineage>
        <taxon>Bacteria</taxon>
        <taxon>Pseudomonadati</taxon>
        <taxon>Thermodesulfobacteriota</taxon>
        <taxon>Desulfuromonadia</taxon>
        <taxon>Desulfuromonadales</taxon>
        <taxon>Desulfuromonadaceae</taxon>
        <taxon>Desulfuromonas</taxon>
    </lineage>
</organism>
<dbReference type="InterPro" id="IPR013406">
    <property type="entry name" value="CHP02574_addiction_mod"/>
</dbReference>
<reference evidence="1 2" key="2">
    <citation type="journal article" date="2021" name="Int. J. Syst. Evol. Microbiol.">
        <title>Isolation and Polyphasic Characterization of Desulfuromonas versatilis sp. Nov., an Electrogenic Bacteria Capable of Versatile Metabolism Isolated from a Graphene Oxide-Reducing Enrichment Culture.</title>
        <authorList>
            <person name="Xie L."/>
            <person name="Yoshida N."/>
            <person name="Ishii S."/>
            <person name="Meng L."/>
        </authorList>
    </citation>
    <scope>NUCLEOTIDE SEQUENCE [LARGE SCALE GENOMIC DNA]</scope>
    <source>
        <strain evidence="1 2">NIT-T3</strain>
    </source>
</reference>
<dbReference type="RefSeq" id="WP_221248692.1">
    <property type="nucleotide sequence ID" value="NZ_AP024355.1"/>
</dbReference>
<evidence type="ECO:0000313" key="2">
    <source>
        <dbReference type="Proteomes" id="UP001319827"/>
    </source>
</evidence>
<sequence>MPTTKELVKEIEKLAPSERVKIIDLLIRDTIKPDEAIEKIWVKEASARWDAFERGEVEAVSYDSVMAKYRKK</sequence>
<gene>
    <name evidence="1" type="ORF">DESUT3_23370</name>
</gene>
<accession>A0ABM8HTM2</accession>
<proteinExistence type="predicted"/>
<dbReference type="Pfam" id="PF09720">
    <property type="entry name" value="Unstab_antitox"/>
    <property type="match status" value="1"/>
</dbReference>